<gene>
    <name evidence="1" type="ORF">BJ322DRAFT_1089123</name>
</gene>
<organism evidence="1 2">
    <name type="scientific">Thelephora terrestris</name>
    <dbReference type="NCBI Taxonomy" id="56493"/>
    <lineage>
        <taxon>Eukaryota</taxon>
        <taxon>Fungi</taxon>
        <taxon>Dikarya</taxon>
        <taxon>Basidiomycota</taxon>
        <taxon>Agaricomycotina</taxon>
        <taxon>Agaricomycetes</taxon>
        <taxon>Thelephorales</taxon>
        <taxon>Thelephoraceae</taxon>
        <taxon>Thelephora</taxon>
    </lineage>
</organism>
<comment type="caution">
    <text evidence="1">The sequence shown here is derived from an EMBL/GenBank/DDBJ whole genome shotgun (WGS) entry which is preliminary data.</text>
</comment>
<dbReference type="EMBL" id="WIUZ02000020">
    <property type="protein sequence ID" value="KAF9779201.1"/>
    <property type="molecule type" value="Genomic_DNA"/>
</dbReference>
<sequence length="455" mass="49539">MATSSWISLPTELKLHTIGFLAPDSVKTLSQVGCETYALCVPTLFRNVLLNGSEAISSFRRYVPKPYYHHIRFLSLCAKPSSACTGPIDQTSALIDILSFATRVESLSLHFIGSPYKTIIPSFRRLNDLASLHISNCGDESLQPLSERLVVSIALEIPRLQELTLDRVTRSQVHAPDLLGTTIPIVIGDSDIEDHPIAGSALSLPSLLQISTLQKLCIRDTHLGDRRWESAICPASLSLLDLGSCCHVSPQAGSTHVGAIVRNVGRASPINRLAIASGLEPTEFQHSTSPLKDLRHLELTSFFPIDRLVDTLTTLAGSPIETIGAQCFIDDVEDLCESLETFLNERVERGLNQFHQQLKKLFITLVPLEGDEETVGLSSAQLYEMLEDGQRDAIKMLEDFCSDLGLECGVLGINASDSCCASRFGFGGLRHTSANARGPAEEAAIISETLRSSCL</sequence>
<dbReference type="InterPro" id="IPR032675">
    <property type="entry name" value="LRR_dom_sf"/>
</dbReference>
<name>A0A9P6H6I3_9AGAM</name>
<protein>
    <submittedName>
        <fullName evidence="1">Uncharacterized protein</fullName>
    </submittedName>
</protein>
<dbReference type="AlphaFoldDB" id="A0A9P6H6I3"/>
<proteinExistence type="predicted"/>
<dbReference type="Proteomes" id="UP000736335">
    <property type="component" value="Unassembled WGS sequence"/>
</dbReference>
<keyword evidence="2" id="KW-1185">Reference proteome</keyword>
<dbReference type="OrthoDB" id="3235026at2759"/>
<accession>A0A9P6H6I3</accession>
<reference evidence="1" key="2">
    <citation type="submission" date="2020-11" db="EMBL/GenBank/DDBJ databases">
        <authorList>
            <consortium name="DOE Joint Genome Institute"/>
            <person name="Kuo A."/>
            <person name="Miyauchi S."/>
            <person name="Kiss E."/>
            <person name="Drula E."/>
            <person name="Kohler A."/>
            <person name="Sanchez-Garcia M."/>
            <person name="Andreopoulos B."/>
            <person name="Barry K.W."/>
            <person name="Bonito G."/>
            <person name="Buee M."/>
            <person name="Carver A."/>
            <person name="Chen C."/>
            <person name="Cichocki N."/>
            <person name="Clum A."/>
            <person name="Culley D."/>
            <person name="Crous P.W."/>
            <person name="Fauchery L."/>
            <person name="Girlanda M."/>
            <person name="Hayes R."/>
            <person name="Keri Z."/>
            <person name="Labutti K."/>
            <person name="Lipzen A."/>
            <person name="Lombard V."/>
            <person name="Magnuson J."/>
            <person name="Maillard F."/>
            <person name="Morin E."/>
            <person name="Murat C."/>
            <person name="Nolan M."/>
            <person name="Ohm R."/>
            <person name="Pangilinan J."/>
            <person name="Pereira M."/>
            <person name="Perotto S."/>
            <person name="Peter M."/>
            <person name="Riley R."/>
            <person name="Sitrit Y."/>
            <person name="Stielow B."/>
            <person name="Szollosi G."/>
            <person name="Zifcakova L."/>
            <person name="Stursova M."/>
            <person name="Spatafora J.W."/>
            <person name="Tedersoo L."/>
            <person name="Vaario L.-M."/>
            <person name="Yamada A."/>
            <person name="Yan M."/>
            <person name="Wang P."/>
            <person name="Xu J."/>
            <person name="Bruns T."/>
            <person name="Baldrian P."/>
            <person name="Vilgalys R."/>
            <person name="Henrissat B."/>
            <person name="Grigoriev I.V."/>
            <person name="Hibbett D."/>
            <person name="Nagy L.G."/>
            <person name="Martin F.M."/>
        </authorList>
    </citation>
    <scope>NUCLEOTIDE SEQUENCE</scope>
    <source>
        <strain evidence="1">UH-Tt-Lm1</strain>
    </source>
</reference>
<dbReference type="SUPFAM" id="SSF52047">
    <property type="entry name" value="RNI-like"/>
    <property type="match status" value="1"/>
</dbReference>
<dbReference type="Gene3D" id="3.80.10.10">
    <property type="entry name" value="Ribonuclease Inhibitor"/>
    <property type="match status" value="1"/>
</dbReference>
<reference evidence="1" key="1">
    <citation type="journal article" date="2020" name="Nat. Commun.">
        <title>Large-scale genome sequencing of mycorrhizal fungi provides insights into the early evolution of symbiotic traits.</title>
        <authorList>
            <person name="Miyauchi S."/>
            <person name="Kiss E."/>
            <person name="Kuo A."/>
            <person name="Drula E."/>
            <person name="Kohler A."/>
            <person name="Sanchez-Garcia M."/>
            <person name="Morin E."/>
            <person name="Andreopoulos B."/>
            <person name="Barry K.W."/>
            <person name="Bonito G."/>
            <person name="Buee M."/>
            <person name="Carver A."/>
            <person name="Chen C."/>
            <person name="Cichocki N."/>
            <person name="Clum A."/>
            <person name="Culley D."/>
            <person name="Crous P.W."/>
            <person name="Fauchery L."/>
            <person name="Girlanda M."/>
            <person name="Hayes R.D."/>
            <person name="Keri Z."/>
            <person name="LaButti K."/>
            <person name="Lipzen A."/>
            <person name="Lombard V."/>
            <person name="Magnuson J."/>
            <person name="Maillard F."/>
            <person name="Murat C."/>
            <person name="Nolan M."/>
            <person name="Ohm R.A."/>
            <person name="Pangilinan J."/>
            <person name="Pereira M.F."/>
            <person name="Perotto S."/>
            <person name="Peter M."/>
            <person name="Pfister S."/>
            <person name="Riley R."/>
            <person name="Sitrit Y."/>
            <person name="Stielow J.B."/>
            <person name="Szollosi G."/>
            <person name="Zifcakova L."/>
            <person name="Stursova M."/>
            <person name="Spatafora J.W."/>
            <person name="Tedersoo L."/>
            <person name="Vaario L.M."/>
            <person name="Yamada A."/>
            <person name="Yan M."/>
            <person name="Wang P."/>
            <person name="Xu J."/>
            <person name="Bruns T."/>
            <person name="Baldrian P."/>
            <person name="Vilgalys R."/>
            <person name="Dunand C."/>
            <person name="Henrissat B."/>
            <person name="Grigoriev I.V."/>
            <person name="Hibbett D."/>
            <person name="Nagy L.G."/>
            <person name="Martin F.M."/>
        </authorList>
    </citation>
    <scope>NUCLEOTIDE SEQUENCE</scope>
    <source>
        <strain evidence="1">UH-Tt-Lm1</strain>
    </source>
</reference>
<evidence type="ECO:0000313" key="2">
    <source>
        <dbReference type="Proteomes" id="UP000736335"/>
    </source>
</evidence>
<evidence type="ECO:0000313" key="1">
    <source>
        <dbReference type="EMBL" id="KAF9779201.1"/>
    </source>
</evidence>